<sequence length="98" mass="10568">MGSNGYDSSSTPTAHAARLRHGLLVQANPGRWAACGRTDAAWTSGRLCRGKHGVLRSAWNRASLLAGSAPWFRDRVRPLPLLGHGFRRLGLPDGTEAH</sequence>
<evidence type="ECO:0000313" key="1">
    <source>
        <dbReference type="EMBL" id="KAJ1214500.1"/>
    </source>
</evidence>
<dbReference type="Proteomes" id="UP001066276">
    <property type="component" value="Chromosome 1_1"/>
</dbReference>
<comment type="caution">
    <text evidence="1">The sequence shown here is derived from an EMBL/GenBank/DDBJ whole genome shotgun (WGS) entry which is preliminary data.</text>
</comment>
<protein>
    <submittedName>
        <fullName evidence="1">Uncharacterized protein</fullName>
    </submittedName>
</protein>
<dbReference type="AlphaFoldDB" id="A0AAV7WQQ7"/>
<gene>
    <name evidence="1" type="ORF">NDU88_002118</name>
</gene>
<evidence type="ECO:0000313" key="2">
    <source>
        <dbReference type="Proteomes" id="UP001066276"/>
    </source>
</evidence>
<dbReference type="EMBL" id="JANPWB010000001">
    <property type="protein sequence ID" value="KAJ1214500.1"/>
    <property type="molecule type" value="Genomic_DNA"/>
</dbReference>
<proteinExistence type="predicted"/>
<reference evidence="1" key="1">
    <citation type="journal article" date="2022" name="bioRxiv">
        <title>Sequencing and chromosome-scale assembly of the giantPleurodeles waltlgenome.</title>
        <authorList>
            <person name="Brown T."/>
            <person name="Elewa A."/>
            <person name="Iarovenko S."/>
            <person name="Subramanian E."/>
            <person name="Araus A.J."/>
            <person name="Petzold A."/>
            <person name="Susuki M."/>
            <person name="Suzuki K.-i.T."/>
            <person name="Hayashi T."/>
            <person name="Toyoda A."/>
            <person name="Oliveira C."/>
            <person name="Osipova E."/>
            <person name="Leigh N.D."/>
            <person name="Simon A."/>
            <person name="Yun M.H."/>
        </authorList>
    </citation>
    <scope>NUCLEOTIDE SEQUENCE</scope>
    <source>
        <strain evidence="1">20211129_DDA</strain>
        <tissue evidence="1">Liver</tissue>
    </source>
</reference>
<accession>A0AAV7WQQ7</accession>
<organism evidence="1 2">
    <name type="scientific">Pleurodeles waltl</name>
    <name type="common">Iberian ribbed newt</name>
    <dbReference type="NCBI Taxonomy" id="8319"/>
    <lineage>
        <taxon>Eukaryota</taxon>
        <taxon>Metazoa</taxon>
        <taxon>Chordata</taxon>
        <taxon>Craniata</taxon>
        <taxon>Vertebrata</taxon>
        <taxon>Euteleostomi</taxon>
        <taxon>Amphibia</taxon>
        <taxon>Batrachia</taxon>
        <taxon>Caudata</taxon>
        <taxon>Salamandroidea</taxon>
        <taxon>Salamandridae</taxon>
        <taxon>Pleurodelinae</taxon>
        <taxon>Pleurodeles</taxon>
    </lineage>
</organism>
<name>A0AAV7WQQ7_PLEWA</name>
<keyword evidence="2" id="KW-1185">Reference proteome</keyword>